<evidence type="ECO:0000259" key="2">
    <source>
        <dbReference type="Pfam" id="PF17919"/>
    </source>
</evidence>
<dbReference type="OrthoDB" id="5550292at2759"/>
<dbReference type="InterPro" id="IPR043502">
    <property type="entry name" value="DNA/RNA_pol_sf"/>
</dbReference>
<dbReference type="GO" id="GO:0003824">
    <property type="term" value="F:catalytic activity"/>
    <property type="evidence" value="ECO:0007669"/>
    <property type="project" value="UniProtKB-KW"/>
</dbReference>
<dbReference type="InterPro" id="IPR041577">
    <property type="entry name" value="RT_RNaseH_2"/>
</dbReference>
<dbReference type="FunFam" id="3.30.70.270:FF:000020">
    <property type="entry name" value="Transposon Tf2-6 polyprotein-like Protein"/>
    <property type="match status" value="1"/>
</dbReference>
<comment type="caution">
    <text evidence="3">The sequence shown here is derived from an EMBL/GenBank/DDBJ whole genome shotgun (WGS) entry which is preliminary data.</text>
</comment>
<dbReference type="EMBL" id="QEAM01000584">
    <property type="protein sequence ID" value="TPX38699.1"/>
    <property type="molecule type" value="Genomic_DNA"/>
</dbReference>
<protein>
    <recommendedName>
        <fullName evidence="2">Reverse transcriptase/retrotransposon-derived protein RNase H-like domain-containing protein</fullName>
    </recommendedName>
</protein>
<dbReference type="InterPro" id="IPR043128">
    <property type="entry name" value="Rev_trsase/Diguanyl_cyclase"/>
</dbReference>
<dbReference type="Gene3D" id="3.10.20.370">
    <property type="match status" value="1"/>
</dbReference>
<evidence type="ECO:0000313" key="4">
    <source>
        <dbReference type="Proteomes" id="UP000320475"/>
    </source>
</evidence>
<dbReference type="VEuPathDB" id="FungiDB:SeMB42_g03882"/>
<dbReference type="InterPro" id="IPR050951">
    <property type="entry name" value="Retrovirus_Pol_polyprotein"/>
</dbReference>
<name>A0A507CHE4_9FUNG</name>
<evidence type="ECO:0000256" key="1">
    <source>
        <dbReference type="ARBA" id="ARBA00023268"/>
    </source>
</evidence>
<evidence type="ECO:0000313" key="3">
    <source>
        <dbReference type="EMBL" id="TPX38699.1"/>
    </source>
</evidence>
<sequence length="229" mass="26912">MWWLINLLDDFYICTTGSVEEHMKHIREILDVMRKKSSFPKQSECVWFTKEIEMMGLIVNKHGYQKNWSPPTKRNPERLIPIIKYGTPTNPKEIRTFTGMVNFYRPFCNRLSIVAKPLYELTGKDARFVWTAQHQDASTMVKEIVTSEVFLLFPDFQKTFTLSFDASEVAVGAVLQQLDYKGNLRPVEFYSRKWISTEWNHSTPDNELYALILSLQHWCHWLYGASKTS</sequence>
<feature type="domain" description="Reverse transcriptase/retrotransposon-derived protein RNase H-like" evidence="2">
    <location>
        <begin position="130"/>
        <end position="225"/>
    </location>
</feature>
<organism evidence="3 4">
    <name type="scientific">Synchytrium endobioticum</name>
    <dbReference type="NCBI Taxonomy" id="286115"/>
    <lineage>
        <taxon>Eukaryota</taxon>
        <taxon>Fungi</taxon>
        <taxon>Fungi incertae sedis</taxon>
        <taxon>Chytridiomycota</taxon>
        <taxon>Chytridiomycota incertae sedis</taxon>
        <taxon>Chytridiomycetes</taxon>
        <taxon>Synchytriales</taxon>
        <taxon>Synchytriaceae</taxon>
        <taxon>Synchytrium</taxon>
    </lineage>
</organism>
<dbReference type="SUPFAM" id="SSF56672">
    <property type="entry name" value="DNA/RNA polymerases"/>
    <property type="match status" value="1"/>
</dbReference>
<dbReference type="AlphaFoldDB" id="A0A507CHE4"/>
<keyword evidence="1" id="KW-0511">Multifunctional enzyme</keyword>
<gene>
    <name evidence="3" type="ORF">SeLEV6574_g07682</name>
</gene>
<dbReference type="Pfam" id="PF17919">
    <property type="entry name" value="RT_RNaseH_2"/>
    <property type="match status" value="1"/>
</dbReference>
<dbReference type="PANTHER" id="PTHR37984">
    <property type="entry name" value="PROTEIN CBG26694"/>
    <property type="match status" value="1"/>
</dbReference>
<reference evidence="3 4" key="1">
    <citation type="journal article" date="2019" name="Sci. Rep.">
        <title>Comparative genomics of chytrid fungi reveal insights into the obligate biotrophic and pathogenic lifestyle of Synchytrium endobioticum.</title>
        <authorList>
            <person name="van de Vossenberg B.T.L.H."/>
            <person name="Warris S."/>
            <person name="Nguyen H.D.T."/>
            <person name="van Gent-Pelzer M.P.E."/>
            <person name="Joly D.L."/>
            <person name="van de Geest H.C."/>
            <person name="Bonants P.J.M."/>
            <person name="Smith D.S."/>
            <person name="Levesque C.A."/>
            <person name="van der Lee T.A.J."/>
        </authorList>
    </citation>
    <scope>NUCLEOTIDE SEQUENCE [LARGE SCALE GENOMIC DNA]</scope>
    <source>
        <strain evidence="3 4">LEV6574</strain>
    </source>
</reference>
<dbReference type="Gene3D" id="3.30.70.270">
    <property type="match status" value="2"/>
</dbReference>
<dbReference type="Proteomes" id="UP000320475">
    <property type="component" value="Unassembled WGS sequence"/>
</dbReference>
<proteinExistence type="predicted"/>
<dbReference type="PANTHER" id="PTHR37984:SF5">
    <property type="entry name" value="PROTEIN NYNRIN-LIKE"/>
    <property type="match status" value="1"/>
</dbReference>
<accession>A0A507CHE4</accession>